<dbReference type="OrthoDB" id="3069773at2759"/>
<evidence type="ECO:0000313" key="2">
    <source>
        <dbReference type="EMBL" id="EPT05772.1"/>
    </source>
</evidence>
<reference evidence="2" key="2">
    <citation type="submission" date="2013-06" db="EMBL/GenBank/DDBJ databases">
        <authorList>
            <consortium name="DOE Joint Genome Institute"/>
            <person name="Riley R."/>
            <person name="Floudas D."/>
            <person name="Binder M."/>
            <person name="Barry K."/>
            <person name="Blanchette R.A."/>
            <person name="Henrissat B."/>
            <person name="Martinez A.T."/>
            <person name="Otillar R."/>
            <person name="Spatafora J.W."/>
            <person name="Yadav J.S."/>
            <person name="Aerts A."/>
            <person name="Benoit I."/>
            <person name="Boyd A."/>
            <person name="Carlson A."/>
            <person name="Copeland A."/>
            <person name="Coutinho P.M."/>
            <person name="De Vries R.P."/>
            <person name="Ferreira P."/>
            <person name="Findley K."/>
            <person name="Foster B."/>
            <person name="Gaskell J."/>
            <person name="Glotzer D."/>
            <person name="Gorecki P."/>
            <person name="Heitman J."/>
            <person name="Hesse C."/>
            <person name="Hori C."/>
            <person name="Igarashi K."/>
            <person name="Jurgens J.A."/>
            <person name="Kallen N."/>
            <person name="Kersten P."/>
            <person name="Kohler A."/>
            <person name="Kues U."/>
            <person name="Kumar T.K."/>
            <person name="Kuo A."/>
            <person name="LaButti K."/>
            <person name="Larrondo L.F."/>
            <person name="Lindquist E."/>
            <person name="Ling A."/>
            <person name="Lombard V."/>
            <person name="Lucas S."/>
            <person name="Lundell T."/>
            <person name="Martin R."/>
            <person name="McLaughlin D.J."/>
            <person name="Morgenstern I."/>
            <person name="Morin E."/>
            <person name="Murat C."/>
            <person name="Nagy L.G."/>
            <person name="Nolan M."/>
            <person name="Ohm R.A."/>
            <person name="Patyshakuliyeva A."/>
            <person name="Rokas A."/>
            <person name="Ruiz-Duenas F.J."/>
            <person name="Sabat G."/>
            <person name="Salamov A."/>
            <person name="Samejima M."/>
            <person name="Schmutz J."/>
            <person name="Slot J.C."/>
            <person name="St John F."/>
            <person name="Stenlid J."/>
            <person name="Sun H."/>
            <person name="Sun S."/>
            <person name="Syed K."/>
            <person name="Tsang A."/>
            <person name="Wiebenga A."/>
            <person name="Young D."/>
            <person name="Pisabarro A."/>
            <person name="Eastwood D.C."/>
            <person name="Martin F."/>
            <person name="Cullen D."/>
            <person name="Hibbett D.S."/>
            <person name="Grigoriev I.V."/>
        </authorList>
    </citation>
    <scope>NUCLEOTIDE SEQUENCE</scope>
    <source>
        <strain evidence="2">FP-58527 SS1</strain>
    </source>
</reference>
<accession>S8EKZ8</accession>
<protein>
    <submittedName>
        <fullName evidence="2">Uncharacterized protein</fullName>
    </submittedName>
</protein>
<dbReference type="AlphaFoldDB" id="S8EKZ8"/>
<dbReference type="STRING" id="743788.S8EKZ8"/>
<dbReference type="Proteomes" id="UP000015241">
    <property type="component" value="Unassembled WGS sequence"/>
</dbReference>
<reference evidence="2 4" key="1">
    <citation type="journal article" date="2012" name="Science">
        <title>The Paleozoic origin of enzymatic lignin decomposition reconstructed from 31 fungal genomes.</title>
        <authorList>
            <person name="Floudas D."/>
            <person name="Binder M."/>
            <person name="Riley R."/>
            <person name="Barry K."/>
            <person name="Blanchette R.A."/>
            <person name="Henrissat B."/>
            <person name="Martinez A.T."/>
            <person name="Otillar R."/>
            <person name="Spatafora J.W."/>
            <person name="Yadav J.S."/>
            <person name="Aerts A."/>
            <person name="Benoit I."/>
            <person name="Boyd A."/>
            <person name="Carlson A."/>
            <person name="Copeland A."/>
            <person name="Coutinho P.M."/>
            <person name="de Vries R.P."/>
            <person name="Ferreira P."/>
            <person name="Findley K."/>
            <person name="Foster B."/>
            <person name="Gaskell J."/>
            <person name="Glotzer D."/>
            <person name="Gorecki P."/>
            <person name="Heitman J."/>
            <person name="Hesse C."/>
            <person name="Hori C."/>
            <person name="Igarashi K."/>
            <person name="Jurgens J.A."/>
            <person name="Kallen N."/>
            <person name="Kersten P."/>
            <person name="Kohler A."/>
            <person name="Kuees U."/>
            <person name="Kumar T.K.A."/>
            <person name="Kuo A."/>
            <person name="LaButti K."/>
            <person name="Larrondo L.F."/>
            <person name="Lindquist E."/>
            <person name="Ling A."/>
            <person name="Lombard V."/>
            <person name="Lucas S."/>
            <person name="Lundell T."/>
            <person name="Martin R."/>
            <person name="McLaughlin D.J."/>
            <person name="Morgenstern I."/>
            <person name="Morin E."/>
            <person name="Murat C."/>
            <person name="Nagy L.G."/>
            <person name="Nolan M."/>
            <person name="Ohm R.A."/>
            <person name="Patyshakuliyeva A."/>
            <person name="Rokas A."/>
            <person name="Ruiz-Duenas F.J."/>
            <person name="Sabat G."/>
            <person name="Salamov A."/>
            <person name="Samejima M."/>
            <person name="Schmutz J."/>
            <person name="Slot J.C."/>
            <person name="St John F."/>
            <person name="Stenlid J."/>
            <person name="Sun H."/>
            <person name="Sun S."/>
            <person name="Syed K."/>
            <person name="Tsang A."/>
            <person name="Wiebenga A."/>
            <person name="Young D."/>
            <person name="Pisabarro A."/>
            <person name="Eastwood D.C."/>
            <person name="Martin F."/>
            <person name="Cullen D."/>
            <person name="Grigoriev I.V."/>
            <person name="Hibbett D.S."/>
        </authorList>
    </citation>
    <scope>NUCLEOTIDE SEQUENCE</scope>
    <source>
        <strain evidence="4">FP-58527</strain>
        <strain evidence="2">FP-58527 SS1</strain>
    </source>
</reference>
<keyword evidence="1" id="KW-1133">Transmembrane helix</keyword>
<name>S8EKZ8_FOMSC</name>
<evidence type="ECO:0000313" key="4">
    <source>
        <dbReference type="Proteomes" id="UP000015241"/>
    </source>
</evidence>
<keyword evidence="4" id="KW-1185">Reference proteome</keyword>
<keyword evidence="1" id="KW-0812">Transmembrane</keyword>
<feature type="transmembrane region" description="Helical" evidence="1">
    <location>
        <begin position="73"/>
        <end position="98"/>
    </location>
</feature>
<sequence length="101" mass="10765">MMDVDMDAGASGLPGGGIYGQRSVKLWGAKARGGLLTQDAYPAEKAGPSLGVDEYRAKEEVVKHYDADVLAKVFVYCGIGMLACGIIPVMFEVLGWGVRLR</sequence>
<proteinExistence type="predicted"/>
<dbReference type="EMBL" id="KE504123">
    <property type="protein sequence ID" value="EPT05772.1"/>
    <property type="molecule type" value="Genomic_DNA"/>
</dbReference>
<dbReference type="HOGENOM" id="CLU_2291748_0_0_1"/>
<keyword evidence="1" id="KW-0472">Membrane</keyword>
<dbReference type="EMBL" id="KE504123">
    <property type="protein sequence ID" value="EPT05783.1"/>
    <property type="molecule type" value="Genomic_DNA"/>
</dbReference>
<gene>
    <name evidence="2" type="ORF">FOMPIDRAFT_1045074</name>
    <name evidence="3" type="ORF">FOMPIDRAFT_1045084</name>
</gene>
<organism evidence="2 4">
    <name type="scientific">Fomitopsis schrenkii</name>
    <name type="common">Brown rot fungus</name>
    <dbReference type="NCBI Taxonomy" id="2126942"/>
    <lineage>
        <taxon>Eukaryota</taxon>
        <taxon>Fungi</taxon>
        <taxon>Dikarya</taxon>
        <taxon>Basidiomycota</taxon>
        <taxon>Agaricomycotina</taxon>
        <taxon>Agaricomycetes</taxon>
        <taxon>Polyporales</taxon>
        <taxon>Fomitopsis</taxon>
    </lineage>
</organism>
<evidence type="ECO:0000313" key="3">
    <source>
        <dbReference type="EMBL" id="EPT05783.1"/>
    </source>
</evidence>
<evidence type="ECO:0000256" key="1">
    <source>
        <dbReference type="SAM" id="Phobius"/>
    </source>
</evidence>